<accession>A0A554VIE8</accession>
<comment type="caution">
    <text evidence="1">The sequence shown here is derived from an EMBL/GenBank/DDBJ whole genome shotgun (WGS) entry which is preliminary data.</text>
</comment>
<evidence type="ECO:0000313" key="1">
    <source>
        <dbReference type="EMBL" id="TSE07411.1"/>
    </source>
</evidence>
<dbReference type="EMBL" id="VLNR01000033">
    <property type="protein sequence ID" value="TSE07411.1"/>
    <property type="molecule type" value="Genomic_DNA"/>
</dbReference>
<reference evidence="1 2" key="1">
    <citation type="submission" date="2019-07" db="EMBL/GenBank/DDBJ databases">
        <title>The draft genome sequence of Aquimarina algiphila M91.</title>
        <authorList>
            <person name="Meng X."/>
        </authorList>
    </citation>
    <scope>NUCLEOTIDE SEQUENCE [LARGE SCALE GENOMIC DNA]</scope>
    <source>
        <strain evidence="1 2">M91</strain>
    </source>
</reference>
<sequence length="77" mass="9210">MKRYFNIQLKWIDDGIVASALVTDYDDYEDVDNTTETDKDVEIFWFGISETQIQHHIKTGEPVCNQFMILDYEELEW</sequence>
<gene>
    <name evidence="1" type="ORF">FOF46_15965</name>
</gene>
<evidence type="ECO:0000313" key="2">
    <source>
        <dbReference type="Proteomes" id="UP000318833"/>
    </source>
</evidence>
<name>A0A554VIE8_9FLAO</name>
<dbReference type="Proteomes" id="UP000318833">
    <property type="component" value="Unassembled WGS sequence"/>
</dbReference>
<dbReference type="RefSeq" id="WP_143917141.1">
    <property type="nucleotide sequence ID" value="NZ_CANMXV010000038.1"/>
</dbReference>
<keyword evidence="2" id="KW-1185">Reference proteome</keyword>
<proteinExistence type="predicted"/>
<protein>
    <submittedName>
        <fullName evidence="1">Uncharacterized protein</fullName>
    </submittedName>
</protein>
<organism evidence="1 2">
    <name type="scientific">Aquimarina algiphila</name>
    <dbReference type="NCBI Taxonomy" id="2047982"/>
    <lineage>
        <taxon>Bacteria</taxon>
        <taxon>Pseudomonadati</taxon>
        <taxon>Bacteroidota</taxon>
        <taxon>Flavobacteriia</taxon>
        <taxon>Flavobacteriales</taxon>
        <taxon>Flavobacteriaceae</taxon>
        <taxon>Aquimarina</taxon>
    </lineage>
</organism>
<dbReference type="AlphaFoldDB" id="A0A554VIE8"/>